<accession>A0ABW3F1M1</accession>
<reference evidence="3" key="1">
    <citation type="journal article" date="2019" name="Int. J. Syst. Evol. Microbiol.">
        <title>The Global Catalogue of Microorganisms (GCM) 10K type strain sequencing project: providing services to taxonomists for standard genome sequencing and annotation.</title>
        <authorList>
            <consortium name="The Broad Institute Genomics Platform"/>
            <consortium name="The Broad Institute Genome Sequencing Center for Infectious Disease"/>
            <person name="Wu L."/>
            <person name="Ma J."/>
        </authorList>
    </citation>
    <scope>NUCLEOTIDE SEQUENCE [LARGE SCALE GENOMIC DNA]</scope>
    <source>
        <strain evidence="3">CCUG 58412</strain>
    </source>
</reference>
<feature type="signal peptide" evidence="1">
    <location>
        <begin position="1"/>
        <end position="17"/>
    </location>
</feature>
<protein>
    <recommendedName>
        <fullName evidence="4">Lipoprotein</fullName>
    </recommendedName>
</protein>
<evidence type="ECO:0000256" key="1">
    <source>
        <dbReference type="SAM" id="SignalP"/>
    </source>
</evidence>
<evidence type="ECO:0008006" key="4">
    <source>
        <dbReference type="Google" id="ProtNLM"/>
    </source>
</evidence>
<dbReference type="PROSITE" id="PS51257">
    <property type="entry name" value="PROKAR_LIPOPROTEIN"/>
    <property type="match status" value="1"/>
</dbReference>
<gene>
    <name evidence="2" type="ORF">ACFQ1Z_02050</name>
</gene>
<dbReference type="Proteomes" id="UP001597128">
    <property type="component" value="Unassembled WGS sequence"/>
</dbReference>
<keyword evidence="3" id="KW-1185">Reference proteome</keyword>
<feature type="chain" id="PRO_5046164997" description="Lipoprotein" evidence="1">
    <location>
        <begin position="18"/>
        <end position="128"/>
    </location>
</feature>
<sequence length="128" mass="14186">MKTLLLLLLTISVSACISTPEVKNREVAPTQSYQFEGDDAPTKITGLLEKYGNDWAYHGAFLTVQIGNEKVIVRRPVDSYNFSGVIGGGTYKDKKVNASCIGYPVTDRWTDVRCTVFVDNQQTVTLSF</sequence>
<evidence type="ECO:0000313" key="2">
    <source>
        <dbReference type="EMBL" id="MFD0912317.1"/>
    </source>
</evidence>
<organism evidence="2 3">
    <name type="scientific">Methylophilus luteus</name>
    <dbReference type="NCBI Taxonomy" id="640108"/>
    <lineage>
        <taxon>Bacteria</taxon>
        <taxon>Pseudomonadati</taxon>
        <taxon>Pseudomonadota</taxon>
        <taxon>Betaproteobacteria</taxon>
        <taxon>Nitrosomonadales</taxon>
        <taxon>Methylophilaceae</taxon>
        <taxon>Methylophilus</taxon>
    </lineage>
</organism>
<evidence type="ECO:0000313" key="3">
    <source>
        <dbReference type="Proteomes" id="UP001597128"/>
    </source>
</evidence>
<dbReference type="EMBL" id="JBHTKB010000001">
    <property type="protein sequence ID" value="MFD0912317.1"/>
    <property type="molecule type" value="Genomic_DNA"/>
</dbReference>
<name>A0ABW3F1M1_9PROT</name>
<keyword evidence="1" id="KW-0732">Signal</keyword>
<proteinExistence type="predicted"/>
<comment type="caution">
    <text evidence="2">The sequence shown here is derived from an EMBL/GenBank/DDBJ whole genome shotgun (WGS) entry which is preliminary data.</text>
</comment>
<dbReference type="RefSeq" id="WP_379055134.1">
    <property type="nucleotide sequence ID" value="NZ_JBHTKB010000001.1"/>
</dbReference>